<evidence type="ECO:0000256" key="3">
    <source>
        <dbReference type="ARBA" id="ARBA00022525"/>
    </source>
</evidence>
<comment type="subcellular location">
    <subcellularLocation>
        <location evidence="1">Secreted</location>
    </subcellularLocation>
</comment>
<dbReference type="SUPFAM" id="SSF57501">
    <property type="entry name" value="Cystine-knot cytokines"/>
    <property type="match status" value="1"/>
</dbReference>
<evidence type="ECO:0000256" key="4">
    <source>
        <dbReference type="ARBA" id="ARBA00022729"/>
    </source>
</evidence>
<evidence type="ECO:0000256" key="6">
    <source>
        <dbReference type="ARBA" id="ARBA00023157"/>
    </source>
</evidence>
<dbReference type="PaxDb" id="30732-ENSOMEP00000017977"/>
<evidence type="ECO:0000313" key="15">
    <source>
        <dbReference type="Proteomes" id="UP000261560"/>
    </source>
</evidence>
<evidence type="ECO:0000256" key="8">
    <source>
        <dbReference type="ARBA" id="ARBA00058643"/>
    </source>
</evidence>
<dbReference type="GeneTree" id="ENSGT00950000182993"/>
<feature type="compositionally biased region" description="Basic and acidic residues" evidence="12">
    <location>
        <begin position="51"/>
        <end position="63"/>
    </location>
</feature>
<comment type="similarity">
    <text evidence="2">Belongs to the TGF-beta family. GDNF subfamily.</text>
</comment>
<feature type="domain" description="TGF-beta family profile" evidence="13">
    <location>
        <begin position="79"/>
        <end position="186"/>
    </location>
</feature>
<dbReference type="CDD" id="cd19382">
    <property type="entry name" value="TGF_beta_Persephin"/>
    <property type="match status" value="1"/>
</dbReference>
<comment type="subunit">
    <text evidence="9">Homodimer; disulfide-linked. Interacts with GFRA3 coreceptor and RET: forms a 2:2:2 ternary complex composed of ARTN ligand, GFRA3 and RET receptor.</text>
</comment>
<evidence type="ECO:0000256" key="1">
    <source>
        <dbReference type="ARBA" id="ARBA00004613"/>
    </source>
</evidence>
<dbReference type="GO" id="GO:0030116">
    <property type="term" value="F:glial cell-derived neurotrophic factor receptor binding"/>
    <property type="evidence" value="ECO:0007669"/>
    <property type="project" value="InterPro"/>
</dbReference>
<dbReference type="PANTHER" id="PTHR12173">
    <property type="entry name" value="GDNF SUBFAMILY OF TGF-BETA FAMILY"/>
    <property type="match status" value="1"/>
</dbReference>
<evidence type="ECO:0000256" key="7">
    <source>
        <dbReference type="ARBA" id="ARBA00023180"/>
    </source>
</evidence>
<dbReference type="FunFam" id="2.10.90.10:FF:000032">
    <property type="entry name" value="Artemin"/>
    <property type="match status" value="1"/>
</dbReference>
<dbReference type="Ensembl" id="ENSOMET00000026833.1">
    <property type="protein sequence ID" value="ENSOMEP00000017977.1"/>
    <property type="gene ID" value="ENSOMEG00000019657.1"/>
</dbReference>
<proteinExistence type="inferred from homology"/>
<evidence type="ECO:0000256" key="12">
    <source>
        <dbReference type="SAM" id="MobiDB-lite"/>
    </source>
</evidence>
<keyword evidence="5 11" id="KW-0339">Growth factor</keyword>
<keyword evidence="7" id="KW-0325">Glycoprotein</keyword>
<dbReference type="Pfam" id="PF00019">
    <property type="entry name" value="TGF_beta"/>
    <property type="match status" value="1"/>
</dbReference>
<protein>
    <recommendedName>
        <fullName evidence="10">Artemin</fullName>
    </recommendedName>
</protein>
<dbReference type="InterPro" id="IPR043401">
    <property type="entry name" value="GDNF_fam"/>
</dbReference>
<dbReference type="Gene3D" id="2.10.90.10">
    <property type="entry name" value="Cystine-knot cytokines"/>
    <property type="match status" value="1"/>
</dbReference>
<dbReference type="GO" id="GO:0008083">
    <property type="term" value="F:growth factor activity"/>
    <property type="evidence" value="ECO:0007669"/>
    <property type="project" value="UniProtKB-KW"/>
</dbReference>
<dbReference type="GO" id="GO:0007399">
    <property type="term" value="P:nervous system development"/>
    <property type="evidence" value="ECO:0007669"/>
    <property type="project" value="UniProtKB-ARBA"/>
</dbReference>
<keyword evidence="3" id="KW-0964">Secreted</keyword>
<dbReference type="OMA" id="PLDSHCG"/>
<keyword evidence="15" id="KW-1185">Reference proteome</keyword>
<evidence type="ECO:0000259" key="13">
    <source>
        <dbReference type="PROSITE" id="PS51362"/>
    </source>
</evidence>
<evidence type="ECO:0000256" key="2">
    <source>
        <dbReference type="ARBA" id="ARBA00009832"/>
    </source>
</evidence>
<dbReference type="PROSITE" id="PS51362">
    <property type="entry name" value="TGF_BETA_2"/>
    <property type="match status" value="1"/>
</dbReference>
<sequence>MVECLLKTLLLPSCRRLDAASVTQNRRPGWTYFRSHLKSIMTQTRMSSTHSSDEDRRSRHPAVEDAQVEASFIPVTPLRTRRSPLDSHCGLRSVLLQVRDLGLGYDSDESVLFKYCSGSCPHTRSNHDLTLNNLLLSGLLPRPPPGEVWHKAPCCRPTHHEDMAFLDNSHRWHKVEKLSAAGCSCVG</sequence>
<evidence type="ECO:0000256" key="10">
    <source>
        <dbReference type="ARBA" id="ARBA00074181"/>
    </source>
</evidence>
<dbReference type="GO" id="GO:0030971">
    <property type="term" value="F:receptor tyrosine kinase binding"/>
    <property type="evidence" value="ECO:0007669"/>
    <property type="project" value="InterPro"/>
</dbReference>
<comment type="function">
    <text evidence="8">Growth factor that supports the survival of sensory and sympathetic peripheral neurons in culture and also supports the survival of dopaminergic neurons of the ventral mid-brain. Acts by binding to its coreceptor, GFRA3, leading to autophosphorylation and activation of the RET receptor. Strong attractant of gut hematopoietic cells thus promoting the formation Peyer's patch-like structures, a major component of the gut-associated lymphoid tissue.</text>
</comment>
<keyword evidence="6" id="KW-1015">Disulfide bond</keyword>
<dbReference type="PANTHER" id="PTHR12173:SF11">
    <property type="entry name" value="PERSEPHIN-LIKE"/>
    <property type="match status" value="1"/>
</dbReference>
<feature type="region of interest" description="Disordered" evidence="12">
    <location>
        <begin position="43"/>
        <end position="64"/>
    </location>
</feature>
<dbReference type="GO" id="GO:0005576">
    <property type="term" value="C:extracellular region"/>
    <property type="evidence" value="ECO:0007669"/>
    <property type="project" value="UniProtKB-SubCell"/>
</dbReference>
<evidence type="ECO:0000256" key="9">
    <source>
        <dbReference type="ARBA" id="ARBA00063068"/>
    </source>
</evidence>
<reference evidence="14" key="2">
    <citation type="submission" date="2025-09" db="UniProtKB">
        <authorList>
            <consortium name="Ensembl"/>
        </authorList>
    </citation>
    <scope>IDENTIFICATION</scope>
</reference>
<evidence type="ECO:0000256" key="5">
    <source>
        <dbReference type="ARBA" id="ARBA00023030"/>
    </source>
</evidence>
<dbReference type="InterPro" id="IPR001839">
    <property type="entry name" value="TGF-b_C"/>
</dbReference>
<keyword evidence="4" id="KW-0732">Signal</keyword>
<evidence type="ECO:0000313" key="14">
    <source>
        <dbReference type="Ensembl" id="ENSOMEP00000017977.1"/>
    </source>
</evidence>
<evidence type="ECO:0000256" key="11">
    <source>
        <dbReference type="RuleBase" id="RU000354"/>
    </source>
</evidence>
<dbReference type="InterPro" id="IPR029034">
    <property type="entry name" value="Cystine-knot_cytokine"/>
</dbReference>
<organism evidence="14 15">
    <name type="scientific">Oryzias melastigma</name>
    <name type="common">Marine medaka</name>
    <dbReference type="NCBI Taxonomy" id="30732"/>
    <lineage>
        <taxon>Eukaryota</taxon>
        <taxon>Metazoa</taxon>
        <taxon>Chordata</taxon>
        <taxon>Craniata</taxon>
        <taxon>Vertebrata</taxon>
        <taxon>Euteleostomi</taxon>
        <taxon>Actinopterygii</taxon>
        <taxon>Neopterygii</taxon>
        <taxon>Teleostei</taxon>
        <taxon>Neoteleostei</taxon>
        <taxon>Acanthomorphata</taxon>
        <taxon>Ovalentaria</taxon>
        <taxon>Atherinomorphae</taxon>
        <taxon>Beloniformes</taxon>
        <taxon>Adrianichthyidae</taxon>
        <taxon>Oryziinae</taxon>
        <taxon>Oryzias</taxon>
    </lineage>
</organism>
<reference evidence="14" key="1">
    <citation type="submission" date="2025-08" db="UniProtKB">
        <authorList>
            <consortium name="Ensembl"/>
        </authorList>
    </citation>
    <scope>IDENTIFICATION</scope>
</reference>
<name>A0A3B3CJF7_ORYME</name>
<dbReference type="STRING" id="30732.ENSOMEP00000017977"/>
<dbReference type="Proteomes" id="UP000261560">
    <property type="component" value="Unplaced"/>
</dbReference>
<dbReference type="AlphaFoldDB" id="A0A3B3CJF7"/>
<accession>A0A3B3CJF7</accession>